<dbReference type="EMBL" id="JANAVZ010000014">
    <property type="protein sequence ID" value="MCT4334586.1"/>
    <property type="molecule type" value="Genomic_DNA"/>
</dbReference>
<evidence type="ECO:0000259" key="3">
    <source>
        <dbReference type="PROSITE" id="PS51371"/>
    </source>
</evidence>
<accession>A0ABT2KDI4</accession>
<dbReference type="PROSITE" id="PS51371">
    <property type="entry name" value="CBS"/>
    <property type="match status" value="2"/>
</dbReference>
<dbReference type="SMART" id="SM00116">
    <property type="entry name" value="CBS"/>
    <property type="match status" value="2"/>
</dbReference>
<dbReference type="InterPro" id="IPR007065">
    <property type="entry name" value="HPP"/>
</dbReference>
<dbReference type="Pfam" id="PF04982">
    <property type="entry name" value="TM_HPP"/>
    <property type="match status" value="1"/>
</dbReference>
<evidence type="ECO:0000313" key="5">
    <source>
        <dbReference type="Proteomes" id="UP001320702"/>
    </source>
</evidence>
<dbReference type="InterPro" id="IPR046342">
    <property type="entry name" value="CBS_dom_sf"/>
</dbReference>
<feature type="transmembrane region" description="Helical" evidence="2">
    <location>
        <begin position="85"/>
        <end position="102"/>
    </location>
</feature>
<feature type="transmembrane region" description="Helical" evidence="2">
    <location>
        <begin position="59"/>
        <end position="79"/>
    </location>
</feature>
<dbReference type="Proteomes" id="UP001320702">
    <property type="component" value="Unassembled WGS sequence"/>
</dbReference>
<keyword evidence="2" id="KW-0472">Membrane</keyword>
<organism evidence="4 5">
    <name type="scientific">Paracoccus maritimus</name>
    <dbReference type="NCBI Taxonomy" id="2933292"/>
    <lineage>
        <taxon>Bacteria</taxon>
        <taxon>Pseudomonadati</taxon>
        <taxon>Pseudomonadota</taxon>
        <taxon>Alphaproteobacteria</taxon>
        <taxon>Rhodobacterales</taxon>
        <taxon>Paracoccaceae</taxon>
        <taxon>Paracoccus</taxon>
    </lineage>
</organism>
<feature type="transmembrane region" description="Helical" evidence="2">
    <location>
        <begin position="109"/>
        <end position="129"/>
    </location>
</feature>
<keyword evidence="1" id="KW-0129">CBS domain</keyword>
<dbReference type="InterPro" id="IPR058581">
    <property type="entry name" value="TM_HPP"/>
</dbReference>
<evidence type="ECO:0000256" key="1">
    <source>
        <dbReference type="PROSITE-ProRule" id="PRU00703"/>
    </source>
</evidence>
<dbReference type="Pfam" id="PF00571">
    <property type="entry name" value="CBS"/>
    <property type="match status" value="2"/>
</dbReference>
<dbReference type="PANTHER" id="PTHR33741">
    <property type="entry name" value="TRANSMEMBRANE PROTEIN DDB_G0269096-RELATED"/>
    <property type="match status" value="1"/>
</dbReference>
<gene>
    <name evidence="4" type="ORF">MU516_17180</name>
</gene>
<name>A0ABT2KDI4_9RHOB</name>
<evidence type="ECO:0000256" key="2">
    <source>
        <dbReference type="SAM" id="Phobius"/>
    </source>
</evidence>
<dbReference type="InterPro" id="IPR000644">
    <property type="entry name" value="CBS_dom"/>
</dbReference>
<feature type="transmembrane region" description="Helical" evidence="2">
    <location>
        <begin position="149"/>
        <end position="172"/>
    </location>
</feature>
<evidence type="ECO:0000313" key="4">
    <source>
        <dbReference type="EMBL" id="MCT4334586.1"/>
    </source>
</evidence>
<dbReference type="PANTHER" id="PTHR33741:SF5">
    <property type="entry name" value="TRANSMEMBRANE PROTEIN DDB_G0269096-RELATED"/>
    <property type="match status" value="1"/>
</dbReference>
<keyword evidence="2" id="KW-1133">Transmembrane helix</keyword>
<keyword evidence="2" id="KW-0812">Transmembrane</keyword>
<feature type="domain" description="CBS" evidence="3">
    <location>
        <begin position="247"/>
        <end position="304"/>
    </location>
</feature>
<protein>
    <submittedName>
        <fullName evidence="4">HPP family protein</fullName>
    </submittedName>
</protein>
<dbReference type="Gene3D" id="3.10.580.10">
    <property type="entry name" value="CBS-domain"/>
    <property type="match status" value="1"/>
</dbReference>
<sequence length="378" mass="39528">MGEPTIWPEVSSMPAWHHLYPALPAFRGREQLRAGVGAMLGIGLCALVVSAGSALDISSLYLVAPLGATAVLVFCVPNSPLAQPWSAIVGNGIAAFVALLAIRIVPDPWSVGVAVGAAIAAMMLARALHPPGGAVALLTALDPAPALDTGPLFALMPVGTTTTVLVLAAVLYNRATGRAYPFRQPETKHGEEAAPRLGLSNAQLGELLNRFNQSTNLGVADLGRLLAAAEAEAVQHRFDGTTCADIMTTDLITVRSHTPLAEAAGLFRGHAIKSLPVIDDGMTLLGLVLQADLLDQVAAQSRPLGWKERSPRRTAADVMRPTDQAVSHDMPVGALLSRLAAQGSEVIPVNRGNQLVGVLTRSDIIRLLLRGAEERAIA</sequence>
<keyword evidence="5" id="KW-1185">Reference proteome</keyword>
<comment type="caution">
    <text evidence="4">The sequence shown here is derived from an EMBL/GenBank/DDBJ whole genome shotgun (WGS) entry which is preliminary data.</text>
</comment>
<reference evidence="4 5" key="1">
    <citation type="submission" date="2022-04" db="EMBL/GenBank/DDBJ databases">
        <title>Paracoccus sp. YLB-12 draft genome sequence.</title>
        <authorList>
            <person name="Yu L."/>
        </authorList>
    </citation>
    <scope>NUCLEOTIDE SEQUENCE [LARGE SCALE GENOMIC DNA]</scope>
    <source>
        <strain evidence="4 5">YLB-12</strain>
    </source>
</reference>
<dbReference type="SUPFAM" id="SSF54631">
    <property type="entry name" value="CBS-domain pair"/>
    <property type="match status" value="1"/>
</dbReference>
<proteinExistence type="predicted"/>
<feature type="domain" description="CBS" evidence="3">
    <location>
        <begin position="319"/>
        <end position="374"/>
    </location>
</feature>
<feature type="transmembrane region" description="Helical" evidence="2">
    <location>
        <begin position="32"/>
        <end position="52"/>
    </location>
</feature>